<comment type="caution">
    <text evidence="1">The sequence shown here is derived from an EMBL/GenBank/DDBJ whole genome shotgun (WGS) entry which is preliminary data.</text>
</comment>
<proteinExistence type="predicted"/>
<accession>A0ABX5LNI2</accession>
<dbReference type="EMBL" id="QGHD01000002">
    <property type="protein sequence ID" value="PWL03867.1"/>
    <property type="molecule type" value="Genomic_DNA"/>
</dbReference>
<keyword evidence="2" id="KW-1185">Reference proteome</keyword>
<reference evidence="1 2" key="1">
    <citation type="submission" date="2018-05" db="EMBL/GenBank/DDBJ databases">
        <title>Animal gut microbial communities from fecal samples from Wisconsin, USA.</title>
        <authorList>
            <person name="Neumann A."/>
        </authorList>
    </citation>
    <scope>NUCLEOTIDE SEQUENCE [LARGE SCALE GENOMIC DNA]</scope>
    <source>
        <strain evidence="1 2">UWS4</strain>
    </source>
</reference>
<dbReference type="Proteomes" id="UP000245523">
    <property type="component" value="Unassembled WGS sequence"/>
</dbReference>
<gene>
    <name evidence="1" type="ORF">B0H50_10238</name>
</gene>
<organism evidence="1 2">
    <name type="scientific">Hallerella porci</name>
    <dbReference type="NCBI Taxonomy" id="1945871"/>
    <lineage>
        <taxon>Bacteria</taxon>
        <taxon>Pseudomonadati</taxon>
        <taxon>Fibrobacterota</taxon>
        <taxon>Fibrobacteria</taxon>
        <taxon>Fibrobacterales</taxon>
        <taxon>Fibrobacteraceae</taxon>
        <taxon>Hallerella</taxon>
    </lineage>
</organism>
<protein>
    <submittedName>
        <fullName evidence="1">Uncharacterized protein</fullName>
    </submittedName>
</protein>
<evidence type="ECO:0000313" key="1">
    <source>
        <dbReference type="EMBL" id="PWL03867.1"/>
    </source>
</evidence>
<sequence>MKGRQYQYQSFLLQCPYWNIELEKYRRKLPKDIQLFVYERNLFDFPNYQRMIPLTYLDYNIDTQSDLNKLVYSMRDVQALYIVDNREKSDSIFVKKHSEATKQAFIWQIENLGISCYLASIN</sequence>
<dbReference type="RefSeq" id="WP_106197621.1">
    <property type="nucleotide sequence ID" value="NZ_JAXEIU010000011.1"/>
</dbReference>
<evidence type="ECO:0000313" key="2">
    <source>
        <dbReference type="Proteomes" id="UP000245523"/>
    </source>
</evidence>
<name>A0ABX5LNI2_9BACT</name>